<dbReference type="STRING" id="40571.SAMN05660733_02006"/>
<dbReference type="InterPro" id="IPR029058">
    <property type="entry name" value="AB_hydrolase_fold"/>
</dbReference>
<name>A0A1W2CG37_9PSEU</name>
<gene>
    <name evidence="3" type="ORF">SAMN05660733_02006</name>
</gene>
<sequence length="229" mass="25641">MTVADVPVHFMRKPGRGPIPIPLILTHGRPWTTQLLQRRPRLGLCPQPSLPDEQPARARTIELDHRWAPHLAVHMFDGATLAHGLSDSPAGLPAWLLERWNSWSDNGGDVESVFTKDDLLTHATIYWATNSIATSMRYHANANRYPWTPAHDHTPVVQAPVGLTFVTYENPPGVGTAGERVRAFKTGPLAGWFNHINVNAHERGGHFVPWENPEAWGSNLRRTFHGHRP</sequence>
<dbReference type="Gene3D" id="3.40.50.1820">
    <property type="entry name" value="alpha/beta hydrolase"/>
    <property type="match status" value="1"/>
</dbReference>
<reference evidence="4" key="1">
    <citation type="submission" date="2017-04" db="EMBL/GenBank/DDBJ databases">
        <authorList>
            <person name="Varghese N."/>
            <person name="Submissions S."/>
        </authorList>
    </citation>
    <scope>NUCLEOTIDE SEQUENCE [LARGE SCALE GENOMIC DNA]</scope>
    <source>
        <strain evidence="4">DSM 44073</strain>
    </source>
</reference>
<evidence type="ECO:0008006" key="5">
    <source>
        <dbReference type="Google" id="ProtNLM"/>
    </source>
</evidence>
<dbReference type="PANTHER" id="PTHR21661">
    <property type="entry name" value="EPOXIDE HYDROLASE 1-RELATED"/>
    <property type="match status" value="1"/>
</dbReference>
<proteinExistence type="inferred from homology"/>
<dbReference type="PANTHER" id="PTHR21661:SF35">
    <property type="entry name" value="EPOXIDE HYDROLASE"/>
    <property type="match status" value="1"/>
</dbReference>
<dbReference type="Proteomes" id="UP000192840">
    <property type="component" value="Unassembled WGS sequence"/>
</dbReference>
<dbReference type="GO" id="GO:0097176">
    <property type="term" value="P:epoxide metabolic process"/>
    <property type="evidence" value="ECO:0007669"/>
    <property type="project" value="TreeGrafter"/>
</dbReference>
<dbReference type="GO" id="GO:0004301">
    <property type="term" value="F:epoxide hydrolase activity"/>
    <property type="evidence" value="ECO:0007669"/>
    <property type="project" value="TreeGrafter"/>
</dbReference>
<evidence type="ECO:0000313" key="4">
    <source>
        <dbReference type="Proteomes" id="UP000192840"/>
    </source>
</evidence>
<keyword evidence="2" id="KW-0378">Hydrolase</keyword>
<evidence type="ECO:0000313" key="3">
    <source>
        <dbReference type="EMBL" id="SMC84131.1"/>
    </source>
</evidence>
<accession>A0A1W2CG37</accession>
<protein>
    <recommendedName>
        <fullName evidence="5">Epoxide hydrolase</fullName>
    </recommendedName>
</protein>
<dbReference type="eggNOG" id="COG0596">
    <property type="taxonomic scope" value="Bacteria"/>
</dbReference>
<dbReference type="SUPFAM" id="SSF53474">
    <property type="entry name" value="alpha/beta-Hydrolases"/>
    <property type="match status" value="1"/>
</dbReference>
<dbReference type="EMBL" id="FWYC01000005">
    <property type="protein sequence ID" value="SMC84131.1"/>
    <property type="molecule type" value="Genomic_DNA"/>
</dbReference>
<dbReference type="AlphaFoldDB" id="A0A1W2CG37"/>
<evidence type="ECO:0000256" key="2">
    <source>
        <dbReference type="ARBA" id="ARBA00022801"/>
    </source>
</evidence>
<keyword evidence="4" id="KW-1185">Reference proteome</keyword>
<evidence type="ECO:0000256" key="1">
    <source>
        <dbReference type="ARBA" id="ARBA00010088"/>
    </source>
</evidence>
<organism evidence="3 4">
    <name type="scientific">Lentzea albidocapillata</name>
    <dbReference type="NCBI Taxonomy" id="40571"/>
    <lineage>
        <taxon>Bacteria</taxon>
        <taxon>Bacillati</taxon>
        <taxon>Actinomycetota</taxon>
        <taxon>Actinomycetes</taxon>
        <taxon>Pseudonocardiales</taxon>
        <taxon>Pseudonocardiaceae</taxon>
        <taxon>Lentzea</taxon>
    </lineage>
</organism>
<comment type="similarity">
    <text evidence="1">Belongs to the peptidase S33 family.</text>
</comment>